<keyword evidence="1" id="KW-0813">Transport</keyword>
<evidence type="ECO:0000313" key="6">
    <source>
        <dbReference type="Proteomes" id="UP000307510"/>
    </source>
</evidence>
<reference evidence="6" key="2">
    <citation type="submission" date="2019-06" db="EMBL/GenBank/DDBJ databases">
        <title>AzeR, a transcriptional regulator that responds to azelaic acid in Pseudomonas nitroreducens.</title>
        <authorList>
            <person name="Bez C."/>
            <person name="Javvadi S.G."/>
            <person name="Bertani I."/>
            <person name="Devescovi G."/>
            <person name="Studholme D.J."/>
            <person name="Geller A."/>
            <person name="Levy A."/>
            <person name="Venturi V."/>
        </authorList>
    </citation>
    <scope>NUCLEOTIDE SEQUENCE [LARGE SCALE GENOMIC DNA]</scope>
    <source>
        <strain evidence="6">DSM 9128</strain>
    </source>
</reference>
<dbReference type="AlphaFoldDB" id="A0A5R9ADD5"/>
<sequence>MNPVEIRDATLDYGGFTALQGLDLQLGAGEVLGLLGHNGAGKTTTIKLILGLLRPTQGSVRVFGQSPGDAAVRRRIGFLPENVTFYPQLTGRETLQHFARLKGARPAEVDELLEQVGLSHAAQRRVKTYSKGMRQRLGLAQALLGEPQLLLLDEPTVGLDPLATIELYQWLDRLRAKGTGIILCSHVLPGVESHIDRAAILAKGRLLTAGSLADLRRDAGLPVRIRYAGKPDSDWPQHWRSVGHEVAALDGRRLELRVSEGRQHEVLSVLLAEQAQELEVLPPSLEDLYRHHMQSAHAGAPA</sequence>
<gene>
    <name evidence="5" type="ORF">FEA48_09545</name>
</gene>
<comment type="caution">
    <text evidence="5">The sequence shown here is derived from an EMBL/GenBank/DDBJ whole genome shotgun (WGS) entry which is preliminary data.</text>
</comment>
<dbReference type="SUPFAM" id="SSF52540">
    <property type="entry name" value="P-loop containing nucleoside triphosphate hydrolases"/>
    <property type="match status" value="1"/>
</dbReference>
<protein>
    <submittedName>
        <fullName evidence="5">ABC transporter ATP-binding protein</fullName>
    </submittedName>
</protein>
<dbReference type="GO" id="GO:0005524">
    <property type="term" value="F:ATP binding"/>
    <property type="evidence" value="ECO:0007669"/>
    <property type="project" value="UniProtKB-KW"/>
</dbReference>
<dbReference type="InterPro" id="IPR017871">
    <property type="entry name" value="ABC_transporter-like_CS"/>
</dbReference>
<dbReference type="PANTHER" id="PTHR42939:SF1">
    <property type="entry name" value="ABC TRANSPORTER ATP-BINDING PROTEIN ALBC-RELATED"/>
    <property type="match status" value="1"/>
</dbReference>
<dbReference type="EMBL" id="VASG01000002">
    <property type="protein sequence ID" value="TLP76628.1"/>
    <property type="molecule type" value="Genomic_DNA"/>
</dbReference>
<dbReference type="CDD" id="cd03230">
    <property type="entry name" value="ABC_DR_subfamily_A"/>
    <property type="match status" value="1"/>
</dbReference>
<dbReference type="RefSeq" id="WP_138213593.1">
    <property type="nucleotide sequence ID" value="NZ_VASG01000002.1"/>
</dbReference>
<reference evidence="5 6" key="1">
    <citation type="submission" date="2019-05" db="EMBL/GenBank/DDBJ databases">
        <authorList>
            <person name="Moore K."/>
            <person name="O'Neill P."/>
            <person name="Farbos A."/>
            <person name="Studholme D.J."/>
        </authorList>
    </citation>
    <scope>NUCLEOTIDE SEQUENCE [LARGE SCALE GENOMIC DNA]</scope>
    <source>
        <strain evidence="5 6">DSM 9128</strain>
    </source>
</reference>
<dbReference type="GO" id="GO:0016887">
    <property type="term" value="F:ATP hydrolysis activity"/>
    <property type="evidence" value="ECO:0007669"/>
    <property type="project" value="InterPro"/>
</dbReference>
<dbReference type="InterPro" id="IPR003593">
    <property type="entry name" value="AAA+_ATPase"/>
</dbReference>
<name>A0A5R9ADD5_PSENT</name>
<feature type="domain" description="ABC transporter" evidence="4">
    <location>
        <begin position="4"/>
        <end position="228"/>
    </location>
</feature>
<dbReference type="Pfam" id="PF00005">
    <property type="entry name" value="ABC_tran"/>
    <property type="match status" value="1"/>
</dbReference>
<evidence type="ECO:0000256" key="1">
    <source>
        <dbReference type="ARBA" id="ARBA00022448"/>
    </source>
</evidence>
<dbReference type="Proteomes" id="UP000307510">
    <property type="component" value="Unassembled WGS sequence"/>
</dbReference>
<organism evidence="5 6">
    <name type="scientific">Pseudomonas nitroreducens</name>
    <dbReference type="NCBI Taxonomy" id="46680"/>
    <lineage>
        <taxon>Bacteria</taxon>
        <taxon>Pseudomonadati</taxon>
        <taxon>Pseudomonadota</taxon>
        <taxon>Gammaproteobacteria</taxon>
        <taxon>Pseudomonadales</taxon>
        <taxon>Pseudomonadaceae</taxon>
        <taxon>Pseudomonas</taxon>
    </lineage>
</organism>
<dbReference type="InterPro" id="IPR051782">
    <property type="entry name" value="ABC_Transporter_VariousFunc"/>
</dbReference>
<dbReference type="SMART" id="SM00382">
    <property type="entry name" value="AAA"/>
    <property type="match status" value="1"/>
</dbReference>
<dbReference type="InterPro" id="IPR027417">
    <property type="entry name" value="P-loop_NTPase"/>
</dbReference>
<dbReference type="PROSITE" id="PS00211">
    <property type="entry name" value="ABC_TRANSPORTER_1"/>
    <property type="match status" value="1"/>
</dbReference>
<evidence type="ECO:0000313" key="5">
    <source>
        <dbReference type="EMBL" id="TLP76628.1"/>
    </source>
</evidence>
<accession>A0A5R9ADD5</accession>
<evidence type="ECO:0000256" key="2">
    <source>
        <dbReference type="ARBA" id="ARBA00022741"/>
    </source>
</evidence>
<dbReference type="PANTHER" id="PTHR42939">
    <property type="entry name" value="ABC TRANSPORTER ATP-BINDING PROTEIN ALBC-RELATED"/>
    <property type="match status" value="1"/>
</dbReference>
<dbReference type="InterPro" id="IPR003439">
    <property type="entry name" value="ABC_transporter-like_ATP-bd"/>
</dbReference>
<dbReference type="Gene3D" id="3.40.50.300">
    <property type="entry name" value="P-loop containing nucleotide triphosphate hydrolases"/>
    <property type="match status" value="1"/>
</dbReference>
<evidence type="ECO:0000256" key="3">
    <source>
        <dbReference type="ARBA" id="ARBA00022840"/>
    </source>
</evidence>
<proteinExistence type="predicted"/>
<keyword evidence="3 5" id="KW-0067">ATP-binding</keyword>
<dbReference type="PROSITE" id="PS50893">
    <property type="entry name" value="ABC_TRANSPORTER_2"/>
    <property type="match status" value="1"/>
</dbReference>
<evidence type="ECO:0000259" key="4">
    <source>
        <dbReference type="PROSITE" id="PS50893"/>
    </source>
</evidence>
<keyword evidence="2" id="KW-0547">Nucleotide-binding</keyword>